<dbReference type="InterPro" id="IPR052032">
    <property type="entry name" value="ATP-dep_AA_Ligase"/>
</dbReference>
<dbReference type="SUPFAM" id="SSF56059">
    <property type="entry name" value="Glutathione synthetase ATP-binding domain-like"/>
    <property type="match status" value="1"/>
</dbReference>
<dbReference type="PANTHER" id="PTHR43585:SF2">
    <property type="entry name" value="ATP-GRASP ENZYME FSQD"/>
    <property type="match status" value="1"/>
</dbReference>
<evidence type="ECO:0000256" key="1">
    <source>
        <dbReference type="ARBA" id="ARBA00022598"/>
    </source>
</evidence>
<organism evidence="7 8">
    <name type="scientific">Methanocalculus taiwanensis</name>
    <dbReference type="NCBI Taxonomy" id="106207"/>
    <lineage>
        <taxon>Archaea</taxon>
        <taxon>Methanobacteriati</taxon>
        <taxon>Methanobacteriota</taxon>
        <taxon>Stenosarchaea group</taxon>
        <taxon>Methanomicrobia</taxon>
        <taxon>Methanomicrobiales</taxon>
        <taxon>Methanocalculaceae</taxon>
        <taxon>Methanocalculus</taxon>
    </lineage>
</organism>
<feature type="domain" description="ATP-grasp" evidence="6">
    <location>
        <begin position="111"/>
        <end position="309"/>
    </location>
</feature>
<gene>
    <name evidence="7" type="ORF">FTO68_04205</name>
</gene>
<keyword evidence="8" id="KW-1185">Reference proteome</keyword>
<evidence type="ECO:0000313" key="8">
    <source>
        <dbReference type="Proteomes" id="UP001524383"/>
    </source>
</evidence>
<name>A0ABD4TK38_9EURY</name>
<dbReference type="AlphaFoldDB" id="A0ABD4TK38"/>
<dbReference type="GO" id="GO:0016874">
    <property type="term" value="F:ligase activity"/>
    <property type="evidence" value="ECO:0007669"/>
    <property type="project" value="UniProtKB-KW"/>
</dbReference>
<dbReference type="RefSeq" id="WP_255332141.1">
    <property type="nucleotide sequence ID" value="NZ_VOTZ01000006.1"/>
</dbReference>
<dbReference type="Gene3D" id="3.30.1490.20">
    <property type="entry name" value="ATP-grasp fold, A domain"/>
    <property type="match status" value="1"/>
</dbReference>
<keyword evidence="1" id="KW-0436">Ligase</keyword>
<accession>A0ABD4TK38</accession>
<dbReference type="SUPFAM" id="SSF52440">
    <property type="entry name" value="PreATP-grasp domain"/>
    <property type="match status" value="1"/>
</dbReference>
<dbReference type="Pfam" id="PF07478">
    <property type="entry name" value="Dala_Dala_lig_C"/>
    <property type="match status" value="1"/>
</dbReference>
<reference evidence="7 8" key="1">
    <citation type="submission" date="2019-08" db="EMBL/GenBank/DDBJ databases">
        <authorList>
            <person name="Chen S.-C."/>
            <person name="Lai M.-C."/>
            <person name="You Y.-T."/>
        </authorList>
    </citation>
    <scope>NUCLEOTIDE SEQUENCE [LARGE SCALE GENOMIC DNA]</scope>
    <source>
        <strain evidence="7 8">P2F9704a</strain>
    </source>
</reference>
<dbReference type="InterPro" id="IPR011761">
    <property type="entry name" value="ATP-grasp"/>
</dbReference>
<evidence type="ECO:0000256" key="5">
    <source>
        <dbReference type="PROSITE-ProRule" id="PRU00409"/>
    </source>
</evidence>
<evidence type="ECO:0000256" key="3">
    <source>
        <dbReference type="ARBA" id="ARBA00022840"/>
    </source>
</evidence>
<dbReference type="EMBL" id="VOTZ01000006">
    <property type="protein sequence ID" value="MCQ1538195.1"/>
    <property type="molecule type" value="Genomic_DNA"/>
</dbReference>
<keyword evidence="4" id="KW-0961">Cell wall biogenesis/degradation</keyword>
<evidence type="ECO:0000256" key="2">
    <source>
        <dbReference type="ARBA" id="ARBA00022741"/>
    </source>
</evidence>
<dbReference type="PROSITE" id="PS50975">
    <property type="entry name" value="ATP_GRASP"/>
    <property type="match status" value="1"/>
</dbReference>
<dbReference type="SMART" id="SM01209">
    <property type="entry name" value="GARS_A"/>
    <property type="match status" value="1"/>
</dbReference>
<protein>
    <submittedName>
        <fullName evidence="7">ATP-grasp domain-containing protein</fullName>
    </submittedName>
</protein>
<dbReference type="GO" id="GO:0071555">
    <property type="term" value="P:cell wall organization"/>
    <property type="evidence" value="ECO:0007669"/>
    <property type="project" value="UniProtKB-KW"/>
</dbReference>
<keyword evidence="3 5" id="KW-0067">ATP-binding</keyword>
<dbReference type="Gene3D" id="3.40.50.20">
    <property type="match status" value="1"/>
</dbReference>
<sequence length="416" mass="45280">MMSSILIIGAGPNQLPAIRMARERGYRVVATDMDPDAEGFALADEFGIVSTRDVAATVEFARHSAMKHPISGVMTMASESAMTVAAVADALGLPGLPPVAAENATNKVKRQLLFKKHGILSPRFAIAHDAHDACKKSEELGYPVVVKPADSAGSRGVQKVENSKQMEDAVVEIRTISTITEILIEEFLTGTEHSIEGVVLNGNVIWAGLSDRNYDKKEIYPPYFLEDGDTMPTSLDPDIVRAVEEAATKAVHALGITWGPVKGDILIDDTKGIRILEMAARLSGDYFCYETIPLHNGINLLEIVMDMSMGYPIEREKLTPKYNQGVALRYVWPKPGRVCSIKGIEEARSLPGVHFVKFEPRWRDIAIGTDIQPAKSMGERVASVMASAETREKAIEIAEKAVSLIKIETIPGDNNG</sequence>
<keyword evidence="2 5" id="KW-0547">Nucleotide-binding</keyword>
<evidence type="ECO:0000256" key="4">
    <source>
        <dbReference type="ARBA" id="ARBA00023316"/>
    </source>
</evidence>
<evidence type="ECO:0000313" key="7">
    <source>
        <dbReference type="EMBL" id="MCQ1538195.1"/>
    </source>
</evidence>
<dbReference type="Gene3D" id="3.30.470.20">
    <property type="entry name" value="ATP-grasp fold, B domain"/>
    <property type="match status" value="1"/>
</dbReference>
<dbReference type="InterPro" id="IPR016185">
    <property type="entry name" value="PreATP-grasp_dom_sf"/>
</dbReference>
<comment type="caution">
    <text evidence="7">The sequence shown here is derived from an EMBL/GenBank/DDBJ whole genome shotgun (WGS) entry which is preliminary data.</text>
</comment>
<proteinExistence type="predicted"/>
<dbReference type="Pfam" id="PF18603">
    <property type="entry name" value="LAL_C2"/>
    <property type="match status" value="1"/>
</dbReference>
<evidence type="ECO:0000259" key="6">
    <source>
        <dbReference type="PROSITE" id="PS50975"/>
    </source>
</evidence>
<dbReference type="InterPro" id="IPR013815">
    <property type="entry name" value="ATP_grasp_subdomain_1"/>
</dbReference>
<dbReference type="InterPro" id="IPR011095">
    <property type="entry name" value="Dala_Dala_lig_C"/>
</dbReference>
<dbReference type="Proteomes" id="UP001524383">
    <property type="component" value="Unassembled WGS sequence"/>
</dbReference>
<dbReference type="GO" id="GO:0005524">
    <property type="term" value="F:ATP binding"/>
    <property type="evidence" value="ECO:0007669"/>
    <property type="project" value="UniProtKB-UniRule"/>
</dbReference>
<dbReference type="PANTHER" id="PTHR43585">
    <property type="entry name" value="FUMIPYRROLE BIOSYNTHESIS PROTEIN C"/>
    <property type="match status" value="1"/>
</dbReference>
<dbReference type="InterPro" id="IPR040570">
    <property type="entry name" value="LAL_C2"/>
</dbReference>